<evidence type="ECO:0000256" key="10">
    <source>
        <dbReference type="ARBA" id="ARBA00048997"/>
    </source>
</evidence>
<evidence type="ECO:0000313" key="14">
    <source>
        <dbReference type="Proteomes" id="UP000523614"/>
    </source>
</evidence>
<evidence type="ECO:0000256" key="11">
    <source>
        <dbReference type="SAM" id="MobiDB-lite"/>
    </source>
</evidence>
<name>A0A847HBN9_9CORY</name>
<evidence type="ECO:0000256" key="3">
    <source>
        <dbReference type="ARBA" id="ARBA00006739"/>
    </source>
</evidence>
<dbReference type="InterPro" id="IPR001173">
    <property type="entry name" value="Glyco_trans_2-like"/>
</dbReference>
<evidence type="ECO:0000256" key="1">
    <source>
        <dbReference type="ARBA" id="ARBA00001936"/>
    </source>
</evidence>
<dbReference type="SUPFAM" id="SSF53448">
    <property type="entry name" value="Nucleotide-diphospho-sugar transferases"/>
    <property type="match status" value="1"/>
</dbReference>
<keyword evidence="5 13" id="KW-0808">Transferase</keyword>
<dbReference type="InterPro" id="IPR029044">
    <property type="entry name" value="Nucleotide-diphossugar_trans"/>
</dbReference>
<dbReference type="EC" id="2.4.1.266" evidence="7"/>
<keyword evidence="6" id="KW-0460">Magnesium</keyword>
<dbReference type="Pfam" id="PF00535">
    <property type="entry name" value="Glycos_transf_2"/>
    <property type="match status" value="1"/>
</dbReference>
<comment type="catalytic activity">
    <reaction evidence="9">
        <text>(2R)-3-phosphoglycerate + UDP-alpha-D-glucose = (2R)-2-O-(alpha-D-glucopyranosyl)-3-phospho-glycerate + UDP + H(+)</text>
        <dbReference type="Rhea" id="RHEA:31319"/>
        <dbReference type="ChEBI" id="CHEBI:15378"/>
        <dbReference type="ChEBI" id="CHEBI:58223"/>
        <dbReference type="ChEBI" id="CHEBI:58272"/>
        <dbReference type="ChEBI" id="CHEBI:58885"/>
        <dbReference type="ChEBI" id="CHEBI:62600"/>
        <dbReference type="EC" id="2.4.1.266"/>
    </reaction>
    <physiologicalReaction direction="left-to-right" evidence="9">
        <dbReference type="Rhea" id="RHEA:31320"/>
    </physiologicalReaction>
</comment>
<evidence type="ECO:0000256" key="2">
    <source>
        <dbReference type="ARBA" id="ARBA00001946"/>
    </source>
</evidence>
<evidence type="ECO:0000256" key="5">
    <source>
        <dbReference type="ARBA" id="ARBA00022679"/>
    </source>
</evidence>
<dbReference type="Gene3D" id="3.90.550.10">
    <property type="entry name" value="Spore Coat Polysaccharide Biosynthesis Protein SpsA, Chain A"/>
    <property type="match status" value="1"/>
</dbReference>
<comment type="catalytic activity">
    <reaction evidence="10">
        <text>an NDP-alpha-D-glucose + (2R)-3-phosphoglycerate = (2R)-2-O-(alpha-D-glucopyranosyl)-3-phospho-glycerate + a ribonucleoside 5'-diphosphate + H(+)</text>
        <dbReference type="Rhea" id="RHEA:47244"/>
        <dbReference type="ChEBI" id="CHEBI:15378"/>
        <dbReference type="ChEBI" id="CHEBI:57930"/>
        <dbReference type="ChEBI" id="CHEBI:58272"/>
        <dbReference type="ChEBI" id="CHEBI:62600"/>
        <dbReference type="ChEBI" id="CHEBI:76533"/>
        <dbReference type="EC" id="2.4.1.266"/>
    </reaction>
    <physiologicalReaction direction="left-to-right" evidence="10">
        <dbReference type="Rhea" id="RHEA:47245"/>
    </physiologicalReaction>
</comment>
<evidence type="ECO:0000256" key="8">
    <source>
        <dbReference type="ARBA" id="ARBA00040894"/>
    </source>
</evidence>
<proteinExistence type="inferred from homology"/>
<evidence type="ECO:0000256" key="7">
    <source>
        <dbReference type="ARBA" id="ARBA00039022"/>
    </source>
</evidence>
<dbReference type="GO" id="GO:0016757">
    <property type="term" value="F:glycosyltransferase activity"/>
    <property type="evidence" value="ECO:0007669"/>
    <property type="project" value="UniProtKB-KW"/>
</dbReference>
<feature type="compositionally biased region" description="Basic residues" evidence="11">
    <location>
        <begin position="1"/>
        <end position="23"/>
    </location>
</feature>
<protein>
    <recommendedName>
        <fullName evidence="8">Glucosyl-3-phosphoglycerate synthase</fullName>
        <ecNumber evidence="7">2.4.1.266</ecNumber>
    </recommendedName>
</protein>
<dbReference type="EMBL" id="JAAYYP010000159">
    <property type="protein sequence ID" value="NLF90664.1"/>
    <property type="molecule type" value="Genomic_DNA"/>
</dbReference>
<evidence type="ECO:0000256" key="9">
    <source>
        <dbReference type="ARBA" id="ARBA00048689"/>
    </source>
</evidence>
<evidence type="ECO:0000313" key="13">
    <source>
        <dbReference type="EMBL" id="NLF90664.1"/>
    </source>
</evidence>
<comment type="cofactor">
    <cofactor evidence="2">
        <name>Mg(2+)</name>
        <dbReference type="ChEBI" id="CHEBI:18420"/>
    </cofactor>
</comment>
<organism evidence="13 14">
    <name type="scientific">Corynebacterium marinum</name>
    <dbReference type="NCBI Taxonomy" id="349751"/>
    <lineage>
        <taxon>Bacteria</taxon>
        <taxon>Bacillati</taxon>
        <taxon>Actinomycetota</taxon>
        <taxon>Actinomycetes</taxon>
        <taxon>Mycobacteriales</taxon>
        <taxon>Corynebacteriaceae</taxon>
        <taxon>Corynebacterium</taxon>
    </lineage>
</organism>
<evidence type="ECO:0000259" key="12">
    <source>
        <dbReference type="Pfam" id="PF00535"/>
    </source>
</evidence>
<keyword evidence="4 13" id="KW-0328">Glycosyltransferase</keyword>
<feature type="region of interest" description="Disordered" evidence="11">
    <location>
        <begin position="1"/>
        <end position="38"/>
    </location>
</feature>
<reference evidence="13 14" key="1">
    <citation type="journal article" date="2020" name="Biotechnol. Biofuels">
        <title>New insights from the biogas microbiome by comprehensive genome-resolved metagenomics of nearly 1600 species originating from multiple anaerobic digesters.</title>
        <authorList>
            <person name="Campanaro S."/>
            <person name="Treu L."/>
            <person name="Rodriguez-R L.M."/>
            <person name="Kovalovszki A."/>
            <person name="Ziels R.M."/>
            <person name="Maus I."/>
            <person name="Zhu X."/>
            <person name="Kougias P.G."/>
            <person name="Basile A."/>
            <person name="Luo G."/>
            <person name="Schluter A."/>
            <person name="Konstantinidis K.T."/>
            <person name="Angelidaki I."/>
        </authorList>
    </citation>
    <scope>NUCLEOTIDE SEQUENCE [LARGE SCALE GENOMIC DNA]</scope>
    <source>
        <strain evidence="13">AS06rmzACSIP_235</strain>
    </source>
</reference>
<dbReference type="AlphaFoldDB" id="A0A847HBN9"/>
<comment type="cofactor">
    <cofactor evidence="1">
        <name>Mn(2+)</name>
        <dbReference type="ChEBI" id="CHEBI:29035"/>
    </cofactor>
</comment>
<gene>
    <name evidence="13" type="ORF">GX570_04885</name>
</gene>
<dbReference type="NCBIfam" id="NF010496">
    <property type="entry name" value="PRK13915.1"/>
    <property type="match status" value="1"/>
</dbReference>
<accession>A0A847HBN9</accession>
<sequence>MGRRPRRRRVPRPRGRRDGRRHPHDGGDRGYGDAAQHHPGAGVKVSVVIPALNEEATVAGVVRAVLGDGPDEVLVIDADSTDRTVEQAAAAGATVLNWREILPDIPPRPGKGESLWRGVAAAAGDVVVFIDADLRQPGSGMVGKLAAPFADPAVHLVKADYQRTINGRPTGGGRVTELTAKPLLRALFPALAHINQPLAGEYAIRRATALELPFTDGYGVEAGLLVDVAARHGASSVRQVDLGVRRHRNRPLEELGPMADVVAATLLEKAGAGAGGVGKRPALSGIL</sequence>
<comment type="similarity">
    <text evidence="3">Belongs to the glycosyltransferase 2 family.</text>
</comment>
<dbReference type="InterPro" id="IPR050256">
    <property type="entry name" value="Glycosyltransferase_2"/>
</dbReference>
<comment type="caution">
    <text evidence="13">The sequence shown here is derived from an EMBL/GenBank/DDBJ whole genome shotgun (WGS) entry which is preliminary data.</text>
</comment>
<dbReference type="Proteomes" id="UP000523614">
    <property type="component" value="Unassembled WGS sequence"/>
</dbReference>
<dbReference type="PANTHER" id="PTHR48090:SF10">
    <property type="entry name" value="GLUCOSYL-3-PHOSPHOGLYCERATE SYNTHASE"/>
    <property type="match status" value="1"/>
</dbReference>
<evidence type="ECO:0000256" key="6">
    <source>
        <dbReference type="ARBA" id="ARBA00022842"/>
    </source>
</evidence>
<evidence type="ECO:0000256" key="4">
    <source>
        <dbReference type="ARBA" id="ARBA00022676"/>
    </source>
</evidence>
<dbReference type="PANTHER" id="PTHR48090">
    <property type="entry name" value="UNDECAPRENYL-PHOSPHATE 4-DEOXY-4-FORMAMIDO-L-ARABINOSE TRANSFERASE-RELATED"/>
    <property type="match status" value="1"/>
</dbReference>
<feature type="domain" description="Glycosyltransferase 2-like" evidence="12">
    <location>
        <begin position="46"/>
        <end position="159"/>
    </location>
</feature>